<dbReference type="EMBL" id="BLAL01000313">
    <property type="protein sequence ID" value="GET02611.1"/>
    <property type="molecule type" value="Genomic_DNA"/>
</dbReference>
<dbReference type="Proteomes" id="UP000615446">
    <property type="component" value="Unassembled WGS sequence"/>
</dbReference>
<reference evidence="1" key="1">
    <citation type="submission" date="2019-10" db="EMBL/GenBank/DDBJ databases">
        <title>Conservation and host-specific expression of non-tandemly repeated heterogenous ribosome RNA gene in arbuscular mycorrhizal fungi.</title>
        <authorList>
            <person name="Maeda T."/>
            <person name="Kobayashi Y."/>
            <person name="Nakagawa T."/>
            <person name="Ezawa T."/>
            <person name="Yamaguchi K."/>
            <person name="Bino T."/>
            <person name="Nishimoto Y."/>
            <person name="Shigenobu S."/>
            <person name="Kawaguchi M."/>
        </authorList>
    </citation>
    <scope>NUCLEOTIDE SEQUENCE</scope>
    <source>
        <strain evidence="1">HR1</strain>
    </source>
</reference>
<evidence type="ECO:0000313" key="2">
    <source>
        <dbReference type="Proteomes" id="UP000615446"/>
    </source>
</evidence>
<comment type="caution">
    <text evidence="1">The sequence shown here is derived from an EMBL/GenBank/DDBJ whole genome shotgun (WGS) entry which is preliminary data.</text>
</comment>
<gene>
    <name evidence="1" type="ORF">RCL2_002898800</name>
</gene>
<sequence length="77" mass="8756">MSTSKGGQFVQICLDADKVCPLNQFLDYFGFSITYSKSKDIIVDGPHYEGNHYLHIIREYDGFHHGGYYQPHMIGGP</sequence>
<evidence type="ECO:0000313" key="1">
    <source>
        <dbReference type="EMBL" id="GET02611.1"/>
    </source>
</evidence>
<organism evidence="1 2">
    <name type="scientific">Rhizophagus clarus</name>
    <dbReference type="NCBI Taxonomy" id="94130"/>
    <lineage>
        <taxon>Eukaryota</taxon>
        <taxon>Fungi</taxon>
        <taxon>Fungi incertae sedis</taxon>
        <taxon>Mucoromycota</taxon>
        <taxon>Glomeromycotina</taxon>
        <taxon>Glomeromycetes</taxon>
        <taxon>Glomerales</taxon>
        <taxon>Glomeraceae</taxon>
        <taxon>Rhizophagus</taxon>
    </lineage>
</organism>
<name>A0A8H3MDB5_9GLOM</name>
<accession>A0A8H3MDB5</accession>
<dbReference type="AlphaFoldDB" id="A0A8H3MDB5"/>
<protein>
    <submittedName>
        <fullName evidence="1">Uncharacterized protein</fullName>
    </submittedName>
</protein>
<proteinExistence type="predicted"/>